<dbReference type="Proteomes" id="UP000094526">
    <property type="component" value="Unassembled WGS sequence"/>
</dbReference>
<evidence type="ECO:0000313" key="1">
    <source>
        <dbReference type="EMBL" id="OCT45331.1"/>
    </source>
</evidence>
<gene>
    <name evidence="1" type="ORF">CLCR_06502</name>
</gene>
<proteinExistence type="predicted"/>
<dbReference type="VEuPathDB" id="FungiDB:CLCR_06502"/>
<protein>
    <submittedName>
        <fullName evidence="1">Uncharacterized protein</fullName>
    </submittedName>
</protein>
<sequence>MTHEAALVQLSPRKTQARKSAQHAIEYPASQRNFDHVANPETSKFVWFDSALLGREEYALRNRATFILVSDS</sequence>
<accession>A0A1C1CA39</accession>
<reference evidence="2" key="1">
    <citation type="submission" date="2015-07" db="EMBL/GenBank/DDBJ databases">
        <authorList>
            <person name="Teixeira M.M."/>
            <person name="Souza R.C."/>
            <person name="Almeida L.G."/>
            <person name="Vicente V.A."/>
            <person name="de Hoog S."/>
            <person name="Bocca A.L."/>
            <person name="de Almeida S.R."/>
            <person name="Vasconcelos A.T."/>
            <person name="Felipe M.S."/>
        </authorList>
    </citation>
    <scope>NUCLEOTIDE SEQUENCE [LARGE SCALE GENOMIC DNA]</scope>
    <source>
        <strain evidence="2">KSF</strain>
    </source>
</reference>
<organism evidence="1 2">
    <name type="scientific">Cladophialophora carrionii</name>
    <dbReference type="NCBI Taxonomy" id="86049"/>
    <lineage>
        <taxon>Eukaryota</taxon>
        <taxon>Fungi</taxon>
        <taxon>Dikarya</taxon>
        <taxon>Ascomycota</taxon>
        <taxon>Pezizomycotina</taxon>
        <taxon>Eurotiomycetes</taxon>
        <taxon>Chaetothyriomycetidae</taxon>
        <taxon>Chaetothyriales</taxon>
        <taxon>Herpotrichiellaceae</taxon>
        <taxon>Cladophialophora</taxon>
    </lineage>
</organism>
<evidence type="ECO:0000313" key="2">
    <source>
        <dbReference type="Proteomes" id="UP000094526"/>
    </source>
</evidence>
<name>A0A1C1CA39_9EURO</name>
<dbReference type="EMBL" id="LGRB01000020">
    <property type="protein sequence ID" value="OCT45331.1"/>
    <property type="molecule type" value="Genomic_DNA"/>
</dbReference>
<comment type="caution">
    <text evidence="1">The sequence shown here is derived from an EMBL/GenBank/DDBJ whole genome shotgun (WGS) entry which is preliminary data.</text>
</comment>
<keyword evidence="2" id="KW-1185">Reference proteome</keyword>
<dbReference type="AlphaFoldDB" id="A0A1C1CA39"/>